<dbReference type="GO" id="GO:0000266">
    <property type="term" value="P:mitochondrial fission"/>
    <property type="evidence" value="ECO:0007669"/>
    <property type="project" value="TreeGrafter"/>
</dbReference>
<dbReference type="GO" id="GO:0016559">
    <property type="term" value="P:peroxisome fission"/>
    <property type="evidence" value="ECO:0007669"/>
    <property type="project" value="TreeGrafter"/>
</dbReference>
<dbReference type="SUPFAM" id="SSF52540">
    <property type="entry name" value="P-loop containing nucleoside triphosphate hydrolases"/>
    <property type="match status" value="1"/>
</dbReference>
<gene>
    <name evidence="6" type="ORF">EYZ11_003872</name>
</gene>
<dbReference type="GO" id="GO:0005739">
    <property type="term" value="C:mitochondrion"/>
    <property type="evidence" value="ECO:0007669"/>
    <property type="project" value="TreeGrafter"/>
</dbReference>
<dbReference type="SMART" id="SM00053">
    <property type="entry name" value="DYNc"/>
    <property type="match status" value="1"/>
</dbReference>
<dbReference type="Proteomes" id="UP000308092">
    <property type="component" value="Unassembled WGS sequence"/>
</dbReference>
<dbReference type="PROSITE" id="PS51718">
    <property type="entry name" value="G_DYNAMIN_2"/>
    <property type="match status" value="1"/>
</dbReference>
<dbReference type="AlphaFoldDB" id="A0A4S3JPB7"/>
<keyword evidence="7" id="KW-1185">Reference proteome</keyword>
<keyword evidence="2" id="KW-0342">GTP-binding</keyword>
<dbReference type="GO" id="GO:0003924">
    <property type="term" value="F:GTPase activity"/>
    <property type="evidence" value="ECO:0007669"/>
    <property type="project" value="InterPro"/>
</dbReference>
<dbReference type="GO" id="GO:0016020">
    <property type="term" value="C:membrane"/>
    <property type="evidence" value="ECO:0007669"/>
    <property type="project" value="TreeGrafter"/>
</dbReference>
<dbReference type="InterPro" id="IPR020850">
    <property type="entry name" value="GED_dom"/>
</dbReference>
<feature type="domain" description="Dynamin-type G" evidence="5">
    <location>
        <begin position="31"/>
        <end position="318"/>
    </location>
</feature>
<feature type="region of interest" description="Disordered" evidence="3">
    <location>
        <begin position="714"/>
        <end position="818"/>
    </location>
</feature>
<dbReference type="Gene3D" id="3.40.50.300">
    <property type="entry name" value="P-loop containing nucleotide triphosphate hydrolases"/>
    <property type="match status" value="1"/>
</dbReference>
<evidence type="ECO:0000256" key="1">
    <source>
        <dbReference type="ARBA" id="ARBA00022741"/>
    </source>
</evidence>
<feature type="compositionally biased region" description="Polar residues" evidence="3">
    <location>
        <begin position="779"/>
        <end position="789"/>
    </location>
</feature>
<dbReference type="PANTHER" id="PTHR11566:SF149">
    <property type="entry name" value="GTPASE, PUTATIVE (AFU_ORTHOLOGUE AFUA_6G11890)-RELATED"/>
    <property type="match status" value="1"/>
</dbReference>
<dbReference type="InterPro" id="IPR000375">
    <property type="entry name" value="Dynamin_stalk"/>
</dbReference>
<comment type="caution">
    <text evidence="6">The sequence shown here is derived from an EMBL/GenBank/DDBJ whole genome shotgun (WGS) entry which is preliminary data.</text>
</comment>
<keyword evidence="1" id="KW-0547">Nucleotide-binding</keyword>
<sequence>MSSEALLQLQSEQSKLLDGIDELRTIGVGGLVELPQLIVCGNQSSGKSSVLEAISRVRFPAKSNVCTRFATEVILRRHPSSTIKVSIEPGPKRTDPEEIQRLKSFAPKSFSDSDDLKDLINKAKDCMGITDSANVGFSEDVLKVEISGPEQPELTLVDLPGLYHSTSNEQSAKDRDLVHDITKRYMKNTRSIILAVISAKNDYHHQTVLNIAKDIDTNCERTLGIITHPDITEPNSEEEDNYLQFVNNEKVRLELGWHVLRNRSFQTQDFSDEKRDEHEREFFNKGRWKSVSRNSVGIDSLRSRLSSILLKHIRRCLPDLITDINNKVDDRLQKLDKLGPPRTTLQQQKGFLLKISSRFERITAQALNGMYDDEFFGGFDQNSHVQDFRRLRAVIRSLNEDFAEAMEIRGCRRHILESMFDTGPNIHVSPSNQYLEGWKPTTVPRYQLEEEVTEQARKSRGIELPGSPNQLLVGSLFRDQSKPWEEIAQRHLLVVWRTVRYFVSEVLQHLTDEHTYTALIGAQVDPELNRMQQTLLDKLAELTAHLKSGHPLPVGKNFLTRIQKARQERQLNQLKSSLGKRIGSDAGLTIGDLEQATAKLEVSGEFAPAEIIDEMQAYYDTAIVTFVDNVATLAIENCLLGPLGSMFTSQTINNMEDKQVQELAREPAFICDERDRLNNELEKLQAGLRTFNPYNIQKPPMPGFVMNSADRDRLKPSVQADRLSSDSDRSSASFLFSPEKTATPQSSTSQSTSKQQFRRRVLADTDERKGGMFGDLGTARTSGSTTSESFPRFNAESRANNISNAPPLFGSLNTANYQ</sequence>
<dbReference type="GO" id="GO:0048312">
    <property type="term" value="P:intracellular distribution of mitochondria"/>
    <property type="evidence" value="ECO:0007669"/>
    <property type="project" value="TreeGrafter"/>
</dbReference>
<evidence type="ECO:0000256" key="3">
    <source>
        <dbReference type="SAM" id="MobiDB-lite"/>
    </source>
</evidence>
<accession>A0A4S3JPB7</accession>
<dbReference type="Pfam" id="PF00350">
    <property type="entry name" value="Dynamin_N"/>
    <property type="match status" value="1"/>
</dbReference>
<dbReference type="GO" id="GO:0005525">
    <property type="term" value="F:GTP binding"/>
    <property type="evidence" value="ECO:0007669"/>
    <property type="project" value="InterPro"/>
</dbReference>
<dbReference type="FunFam" id="3.40.50.300:FF:001425">
    <property type="entry name" value="Dynamin GTPase, putative"/>
    <property type="match status" value="1"/>
</dbReference>
<evidence type="ECO:0000259" key="4">
    <source>
        <dbReference type="PROSITE" id="PS51388"/>
    </source>
</evidence>
<dbReference type="InterPro" id="IPR030381">
    <property type="entry name" value="G_DYNAMIN_dom"/>
</dbReference>
<dbReference type="InterPro" id="IPR045063">
    <property type="entry name" value="Dynamin_N"/>
</dbReference>
<dbReference type="Pfam" id="PF01031">
    <property type="entry name" value="Dynamin_M"/>
    <property type="match status" value="1"/>
</dbReference>
<dbReference type="STRING" id="1220188.A0A4S3JPB7"/>
<evidence type="ECO:0000256" key="2">
    <source>
        <dbReference type="ARBA" id="ARBA00023134"/>
    </source>
</evidence>
<evidence type="ECO:0000259" key="5">
    <source>
        <dbReference type="PROSITE" id="PS51718"/>
    </source>
</evidence>
<evidence type="ECO:0000313" key="6">
    <source>
        <dbReference type="EMBL" id="THC96667.1"/>
    </source>
</evidence>
<dbReference type="VEuPathDB" id="FungiDB:EYZ11_003872"/>
<feature type="compositionally biased region" description="Basic and acidic residues" evidence="3">
    <location>
        <begin position="761"/>
        <end position="770"/>
    </location>
</feature>
<dbReference type="PANTHER" id="PTHR11566">
    <property type="entry name" value="DYNAMIN"/>
    <property type="match status" value="1"/>
</dbReference>
<dbReference type="EMBL" id="SOSA01000104">
    <property type="protein sequence ID" value="THC96667.1"/>
    <property type="molecule type" value="Genomic_DNA"/>
</dbReference>
<name>A0A4S3JPB7_9EURO</name>
<dbReference type="GO" id="GO:0008017">
    <property type="term" value="F:microtubule binding"/>
    <property type="evidence" value="ECO:0007669"/>
    <property type="project" value="TreeGrafter"/>
</dbReference>
<dbReference type="PRINTS" id="PR00195">
    <property type="entry name" value="DYNAMIN"/>
</dbReference>
<dbReference type="PROSITE" id="PS51388">
    <property type="entry name" value="GED"/>
    <property type="match status" value="1"/>
</dbReference>
<protein>
    <recommendedName>
        <fullName evidence="8">GED domain-containing protein</fullName>
    </recommendedName>
</protein>
<dbReference type="InterPro" id="IPR027417">
    <property type="entry name" value="P-loop_NTPase"/>
</dbReference>
<dbReference type="GO" id="GO:0005874">
    <property type="term" value="C:microtubule"/>
    <property type="evidence" value="ECO:0007669"/>
    <property type="project" value="TreeGrafter"/>
</dbReference>
<feature type="compositionally biased region" description="Low complexity" evidence="3">
    <location>
        <begin position="730"/>
        <end position="755"/>
    </location>
</feature>
<reference evidence="6 7" key="1">
    <citation type="submission" date="2019-03" db="EMBL/GenBank/DDBJ databases">
        <title>The genome sequence of a newly discovered highly antifungal drug resistant Aspergillus species, Aspergillus tanneri NIH 1004.</title>
        <authorList>
            <person name="Mounaud S."/>
            <person name="Singh I."/>
            <person name="Joardar V."/>
            <person name="Pakala S."/>
            <person name="Pakala S."/>
            <person name="Venepally P."/>
            <person name="Hoover J."/>
            <person name="Nierman W."/>
            <person name="Chung J."/>
            <person name="Losada L."/>
        </authorList>
    </citation>
    <scope>NUCLEOTIDE SEQUENCE [LARGE SCALE GENOMIC DNA]</scope>
    <source>
        <strain evidence="6 7">NIH1004</strain>
    </source>
</reference>
<evidence type="ECO:0000313" key="7">
    <source>
        <dbReference type="Proteomes" id="UP000308092"/>
    </source>
</evidence>
<evidence type="ECO:0008006" key="8">
    <source>
        <dbReference type="Google" id="ProtNLM"/>
    </source>
</evidence>
<dbReference type="InterPro" id="IPR001401">
    <property type="entry name" value="Dynamin_GTPase"/>
</dbReference>
<dbReference type="InterPro" id="IPR022812">
    <property type="entry name" value="Dynamin"/>
</dbReference>
<organism evidence="6 7">
    <name type="scientific">Aspergillus tanneri</name>
    <dbReference type="NCBI Taxonomy" id="1220188"/>
    <lineage>
        <taxon>Eukaryota</taxon>
        <taxon>Fungi</taxon>
        <taxon>Dikarya</taxon>
        <taxon>Ascomycota</taxon>
        <taxon>Pezizomycotina</taxon>
        <taxon>Eurotiomycetes</taxon>
        <taxon>Eurotiomycetidae</taxon>
        <taxon>Eurotiales</taxon>
        <taxon>Aspergillaceae</taxon>
        <taxon>Aspergillus</taxon>
        <taxon>Aspergillus subgen. Circumdati</taxon>
    </lineage>
</organism>
<dbReference type="GO" id="GO:0006897">
    <property type="term" value="P:endocytosis"/>
    <property type="evidence" value="ECO:0007669"/>
    <property type="project" value="TreeGrafter"/>
</dbReference>
<feature type="domain" description="GED" evidence="4">
    <location>
        <begin position="608"/>
        <end position="699"/>
    </location>
</feature>
<proteinExistence type="predicted"/>
<dbReference type="CDD" id="cd08771">
    <property type="entry name" value="DLP_1"/>
    <property type="match status" value="1"/>
</dbReference>